<name>A0A921FE07_9BACT</name>
<evidence type="ECO:0008006" key="3">
    <source>
        <dbReference type="Google" id="ProtNLM"/>
    </source>
</evidence>
<dbReference type="AlphaFoldDB" id="A0A921FE07"/>
<comment type="caution">
    <text evidence="1">The sequence shown here is derived from an EMBL/GenBank/DDBJ whole genome shotgun (WGS) entry which is preliminary data.</text>
</comment>
<sequence length="103" mass="11457">MKKAEYGEGERLAVNPNRFNEEVTAYDKTGNILGIRRMGQTGAQEYGLVDNLALTYSGNQLTKVTDNAASSAYSNGFEFKDGADRETEYTYDENGNLTQDLNR</sequence>
<accession>A0A921FE07</accession>
<feature type="non-terminal residue" evidence="1">
    <location>
        <position position="103"/>
    </location>
</feature>
<reference evidence="1" key="2">
    <citation type="submission" date="2021-09" db="EMBL/GenBank/DDBJ databases">
        <authorList>
            <person name="Gilroy R."/>
        </authorList>
    </citation>
    <scope>NUCLEOTIDE SEQUENCE</scope>
    <source>
        <strain evidence="1">CHK165-8395</strain>
    </source>
</reference>
<gene>
    <name evidence="1" type="ORF">K8U81_02960</name>
</gene>
<evidence type="ECO:0000313" key="1">
    <source>
        <dbReference type="EMBL" id="HJF07139.1"/>
    </source>
</evidence>
<dbReference type="EMBL" id="DYXD01000058">
    <property type="protein sequence ID" value="HJF07139.1"/>
    <property type="molecule type" value="Genomic_DNA"/>
</dbReference>
<reference evidence="1" key="1">
    <citation type="journal article" date="2021" name="PeerJ">
        <title>Extensive microbial diversity within the chicken gut microbiome revealed by metagenomics and culture.</title>
        <authorList>
            <person name="Gilroy R."/>
            <person name="Ravi A."/>
            <person name="Getino M."/>
            <person name="Pursley I."/>
            <person name="Horton D.L."/>
            <person name="Alikhan N.F."/>
            <person name="Baker D."/>
            <person name="Gharbi K."/>
            <person name="Hall N."/>
            <person name="Watson M."/>
            <person name="Adriaenssens E.M."/>
            <person name="Foster-Nyarko E."/>
            <person name="Jarju S."/>
            <person name="Secka A."/>
            <person name="Antonio M."/>
            <person name="Oren A."/>
            <person name="Chaudhuri R.R."/>
            <person name="La Ragione R."/>
            <person name="Hildebrand F."/>
            <person name="Pallen M.J."/>
        </authorList>
    </citation>
    <scope>NUCLEOTIDE SEQUENCE</scope>
    <source>
        <strain evidence="1">CHK165-8395</strain>
    </source>
</reference>
<dbReference type="Proteomes" id="UP000718012">
    <property type="component" value="Unassembled WGS sequence"/>
</dbReference>
<dbReference type="Gene3D" id="2.180.10.10">
    <property type="entry name" value="RHS repeat-associated core"/>
    <property type="match status" value="1"/>
</dbReference>
<protein>
    <recommendedName>
        <fullName evidence="3">RHS repeat-associated core domain-containing protein</fullName>
    </recommendedName>
</protein>
<evidence type="ECO:0000313" key="2">
    <source>
        <dbReference type="Proteomes" id="UP000718012"/>
    </source>
</evidence>
<proteinExistence type="predicted"/>
<organism evidence="1 2">
    <name type="scientific">Phocaeicola coprocola</name>
    <dbReference type="NCBI Taxonomy" id="310298"/>
    <lineage>
        <taxon>Bacteria</taxon>
        <taxon>Pseudomonadati</taxon>
        <taxon>Bacteroidota</taxon>
        <taxon>Bacteroidia</taxon>
        <taxon>Bacteroidales</taxon>
        <taxon>Bacteroidaceae</taxon>
        <taxon>Phocaeicola</taxon>
    </lineage>
</organism>